<reference evidence="1" key="2">
    <citation type="submission" date="2020-11" db="EMBL/GenBank/DDBJ databases">
        <authorList>
            <person name="McCartney M.A."/>
            <person name="Auch B."/>
            <person name="Kono T."/>
            <person name="Mallez S."/>
            <person name="Becker A."/>
            <person name="Gohl D.M."/>
            <person name="Silverstein K.A.T."/>
            <person name="Koren S."/>
            <person name="Bechman K.B."/>
            <person name="Herman A."/>
            <person name="Abrahante J.E."/>
            <person name="Garbe J."/>
        </authorList>
    </citation>
    <scope>NUCLEOTIDE SEQUENCE</scope>
    <source>
        <strain evidence="1">Duluth1</strain>
        <tissue evidence="1">Whole animal</tissue>
    </source>
</reference>
<dbReference type="Proteomes" id="UP000828390">
    <property type="component" value="Unassembled WGS sequence"/>
</dbReference>
<organism evidence="1 2">
    <name type="scientific">Dreissena polymorpha</name>
    <name type="common">Zebra mussel</name>
    <name type="synonym">Mytilus polymorpha</name>
    <dbReference type="NCBI Taxonomy" id="45954"/>
    <lineage>
        <taxon>Eukaryota</taxon>
        <taxon>Metazoa</taxon>
        <taxon>Spiralia</taxon>
        <taxon>Lophotrochozoa</taxon>
        <taxon>Mollusca</taxon>
        <taxon>Bivalvia</taxon>
        <taxon>Autobranchia</taxon>
        <taxon>Heteroconchia</taxon>
        <taxon>Euheterodonta</taxon>
        <taxon>Imparidentia</taxon>
        <taxon>Neoheterodontei</taxon>
        <taxon>Myida</taxon>
        <taxon>Dreissenoidea</taxon>
        <taxon>Dreissenidae</taxon>
        <taxon>Dreissena</taxon>
    </lineage>
</organism>
<gene>
    <name evidence="1" type="ORF">DPMN_048979</name>
</gene>
<keyword evidence="2" id="KW-1185">Reference proteome</keyword>
<reference evidence="1" key="1">
    <citation type="journal article" date="2019" name="bioRxiv">
        <title>The Genome of the Zebra Mussel, Dreissena polymorpha: A Resource for Invasive Species Research.</title>
        <authorList>
            <person name="McCartney M.A."/>
            <person name="Auch B."/>
            <person name="Kono T."/>
            <person name="Mallez S."/>
            <person name="Zhang Y."/>
            <person name="Obille A."/>
            <person name="Becker A."/>
            <person name="Abrahante J.E."/>
            <person name="Garbe J."/>
            <person name="Badalamenti J.P."/>
            <person name="Herman A."/>
            <person name="Mangelson H."/>
            <person name="Liachko I."/>
            <person name="Sullivan S."/>
            <person name="Sone E.D."/>
            <person name="Koren S."/>
            <person name="Silverstein K.A.T."/>
            <person name="Beckman K.B."/>
            <person name="Gohl D.M."/>
        </authorList>
    </citation>
    <scope>NUCLEOTIDE SEQUENCE</scope>
    <source>
        <strain evidence="1">Duluth1</strain>
        <tissue evidence="1">Whole animal</tissue>
    </source>
</reference>
<dbReference type="EMBL" id="JAIWYP010000011">
    <property type="protein sequence ID" value="KAH3742242.1"/>
    <property type="molecule type" value="Genomic_DNA"/>
</dbReference>
<name>A0A9D4DCI2_DREPO</name>
<accession>A0A9D4DCI2</accession>
<sequence>MKPMLMCLWMRFMEKLQNEAYVYESVDETHGRSNRMKPMFMSLWMRLMGEVTE</sequence>
<dbReference type="AlphaFoldDB" id="A0A9D4DCI2"/>
<evidence type="ECO:0000313" key="1">
    <source>
        <dbReference type="EMBL" id="KAH3742242.1"/>
    </source>
</evidence>
<protein>
    <submittedName>
        <fullName evidence="1">Uncharacterized protein</fullName>
    </submittedName>
</protein>
<evidence type="ECO:0000313" key="2">
    <source>
        <dbReference type="Proteomes" id="UP000828390"/>
    </source>
</evidence>
<comment type="caution">
    <text evidence="1">The sequence shown here is derived from an EMBL/GenBank/DDBJ whole genome shotgun (WGS) entry which is preliminary data.</text>
</comment>
<proteinExistence type="predicted"/>